<evidence type="ECO:0000313" key="3">
    <source>
        <dbReference type="Proteomes" id="UP000261931"/>
    </source>
</evidence>
<dbReference type="Proteomes" id="UP000261931">
    <property type="component" value="Unassembled WGS sequence"/>
</dbReference>
<keyword evidence="3" id="KW-1185">Reference proteome</keyword>
<gene>
    <name evidence="2" type="ORF">DY262_14985</name>
</gene>
<dbReference type="AlphaFoldDB" id="A0A372EH30"/>
<evidence type="ECO:0000313" key="2">
    <source>
        <dbReference type="EMBL" id="RFP77777.1"/>
    </source>
</evidence>
<protein>
    <submittedName>
        <fullName evidence="2">Uncharacterized protein</fullName>
    </submittedName>
</protein>
<comment type="caution">
    <text evidence="2">The sequence shown here is derived from an EMBL/GenBank/DDBJ whole genome shotgun (WGS) entry which is preliminary data.</text>
</comment>
<feature type="compositionally biased region" description="Low complexity" evidence="1">
    <location>
        <begin position="191"/>
        <end position="201"/>
    </location>
</feature>
<organism evidence="2 3">
    <name type="scientific">Hydrogenophaga borbori</name>
    <dbReference type="NCBI Taxonomy" id="2294117"/>
    <lineage>
        <taxon>Bacteria</taxon>
        <taxon>Pseudomonadati</taxon>
        <taxon>Pseudomonadota</taxon>
        <taxon>Betaproteobacteria</taxon>
        <taxon>Burkholderiales</taxon>
        <taxon>Comamonadaceae</taxon>
        <taxon>Hydrogenophaga</taxon>
    </lineage>
</organism>
<name>A0A372EH30_9BURK</name>
<sequence length="207" mass="23801">MMGLDIEEWRGENNLSKHDAQYALGFRNSNHYNKMCALPLLPEALELLIRLYEEIPRERGWARYSIKELFHLMYDPALAPFLGTELETWARVDLGTRFAKIFGRSSARQYQWLSDDRRRNDTDLPAYAVIECILSKLKQVDDPREVLERVAKKVWTLRGVDLDTEFRIPTPEHPPTREKTGRKPGVKSKKAAAPAAPAARKAAARRA</sequence>
<dbReference type="EMBL" id="QVLS01000009">
    <property type="protein sequence ID" value="RFP77777.1"/>
    <property type="molecule type" value="Genomic_DNA"/>
</dbReference>
<proteinExistence type="predicted"/>
<feature type="region of interest" description="Disordered" evidence="1">
    <location>
        <begin position="166"/>
        <end position="207"/>
    </location>
</feature>
<reference evidence="2 3" key="1">
    <citation type="submission" date="2018-08" db="EMBL/GenBank/DDBJ databases">
        <title>Hydrogenophaga sp. LA-38 isolated from sludge.</title>
        <authorList>
            <person name="Im W.-T."/>
        </authorList>
    </citation>
    <scope>NUCLEOTIDE SEQUENCE [LARGE SCALE GENOMIC DNA]</scope>
    <source>
        <strain evidence="2 3">LA-38</strain>
    </source>
</reference>
<accession>A0A372EH30</accession>
<evidence type="ECO:0000256" key="1">
    <source>
        <dbReference type="SAM" id="MobiDB-lite"/>
    </source>
</evidence>